<sequence>MTRVSWTCCRSWPCWLGWPRWCWWPGPSCCAAVWSGPCEPVDVPGLTRTQHELRGHRELTAPLLTDRRVPRLVQLHGQPGRPSSTWLAERRDRALRWLTHPHRMPHDVVERVRAFGCADGQVDLVPTHGDLSPRNWVVHDGVISFIDLGRADLRPRATDLFRLQDRSWRGRPDLERAFFTGYGADPRDVWWWPSLVLAEHIGTAVWAHQVGDEAFEAKGLRGLREVFPAGP</sequence>
<evidence type="ECO:0000259" key="1">
    <source>
        <dbReference type="Pfam" id="PF01636"/>
    </source>
</evidence>
<dbReference type="Proteomes" id="UP000326546">
    <property type="component" value="Chromosome"/>
</dbReference>
<keyword evidence="2" id="KW-0808">Transferase</keyword>
<organism evidence="2 3">
    <name type="scientific">Ornithinimicrobium pratense</name>
    <dbReference type="NCBI Taxonomy" id="2593973"/>
    <lineage>
        <taxon>Bacteria</taxon>
        <taxon>Bacillati</taxon>
        <taxon>Actinomycetota</taxon>
        <taxon>Actinomycetes</taxon>
        <taxon>Micrococcales</taxon>
        <taxon>Ornithinimicrobiaceae</taxon>
        <taxon>Ornithinimicrobium</taxon>
    </lineage>
</organism>
<gene>
    <name evidence="2" type="ORF">FY030_00395</name>
</gene>
<evidence type="ECO:0000313" key="2">
    <source>
        <dbReference type="EMBL" id="QFG67385.1"/>
    </source>
</evidence>
<dbReference type="Pfam" id="PF01636">
    <property type="entry name" value="APH"/>
    <property type="match status" value="1"/>
</dbReference>
<dbReference type="KEGG" id="serw:FY030_00395"/>
<feature type="domain" description="Aminoglycoside phosphotransferase" evidence="1">
    <location>
        <begin position="79"/>
        <end position="187"/>
    </location>
</feature>
<dbReference type="SUPFAM" id="SSF56112">
    <property type="entry name" value="Protein kinase-like (PK-like)"/>
    <property type="match status" value="1"/>
</dbReference>
<name>A0A5J6V1E4_9MICO</name>
<dbReference type="InterPro" id="IPR011009">
    <property type="entry name" value="Kinase-like_dom_sf"/>
</dbReference>
<accession>A0A5J6V1E4</accession>
<dbReference type="AlphaFoldDB" id="A0A5J6V1E4"/>
<reference evidence="2 3" key="1">
    <citation type="submission" date="2019-09" db="EMBL/GenBank/DDBJ databases">
        <title>Serinicoccus pratensis sp. nov., isolated from meadow soil.</title>
        <authorList>
            <person name="Zhang W."/>
        </authorList>
    </citation>
    <scope>NUCLEOTIDE SEQUENCE [LARGE SCALE GENOMIC DNA]</scope>
    <source>
        <strain evidence="2 3">W204</strain>
    </source>
</reference>
<dbReference type="EMBL" id="CP044427">
    <property type="protein sequence ID" value="QFG67385.1"/>
    <property type="molecule type" value="Genomic_DNA"/>
</dbReference>
<dbReference type="InterPro" id="IPR002575">
    <property type="entry name" value="Aminoglycoside_PTrfase"/>
</dbReference>
<keyword evidence="3" id="KW-1185">Reference proteome</keyword>
<evidence type="ECO:0000313" key="3">
    <source>
        <dbReference type="Proteomes" id="UP000326546"/>
    </source>
</evidence>
<protein>
    <submittedName>
        <fullName evidence="2">Phosphotransferase</fullName>
    </submittedName>
</protein>
<proteinExistence type="predicted"/>
<dbReference type="OrthoDB" id="21342at2"/>
<dbReference type="GO" id="GO:0016740">
    <property type="term" value="F:transferase activity"/>
    <property type="evidence" value="ECO:0007669"/>
    <property type="project" value="UniProtKB-KW"/>
</dbReference>
<dbReference type="Gene3D" id="3.90.1200.10">
    <property type="match status" value="1"/>
</dbReference>